<feature type="binding site" description="axial binding residue" evidence="3">
    <location>
        <position position="394"/>
    </location>
    <ligand>
        <name>heme</name>
        <dbReference type="ChEBI" id="CHEBI:30413"/>
    </ligand>
    <ligandPart>
        <name>Fe</name>
        <dbReference type="ChEBI" id="CHEBI:18248"/>
    </ligandPart>
</feature>
<keyword evidence="3 4" id="KW-0349">Heme</keyword>
<dbReference type="InterPro" id="IPR050121">
    <property type="entry name" value="Cytochrome_P450_monoxygenase"/>
</dbReference>
<evidence type="ECO:0000256" key="2">
    <source>
        <dbReference type="ARBA" id="ARBA00010617"/>
    </source>
</evidence>
<dbReference type="InterPro" id="IPR002401">
    <property type="entry name" value="Cyt_P450_E_grp-I"/>
</dbReference>
<dbReference type="STRING" id="1921803.NIES593_07860"/>
<dbReference type="EMBL" id="MRCB01000007">
    <property type="protein sequence ID" value="OKH24071.1"/>
    <property type="molecule type" value="Genomic_DNA"/>
</dbReference>
<evidence type="ECO:0000313" key="6">
    <source>
        <dbReference type="EMBL" id="OKH24071.1"/>
    </source>
</evidence>
<evidence type="ECO:0000256" key="1">
    <source>
        <dbReference type="ARBA" id="ARBA00001971"/>
    </source>
</evidence>
<gene>
    <name evidence="6" type="ORF">NIES593_07860</name>
</gene>
<accession>A0A1U7HKJ1</accession>
<evidence type="ECO:0000256" key="4">
    <source>
        <dbReference type="RuleBase" id="RU000461"/>
    </source>
</evidence>
<dbReference type="Gene3D" id="1.10.630.10">
    <property type="entry name" value="Cytochrome P450"/>
    <property type="match status" value="1"/>
</dbReference>
<sequence>MVSKLPDGSESFAWWELIKWIADPLAYLEAGARRYGEVFTIKLRGFAPFVIISNPQGIQEILSVDAKLFDSGSANNIVRPLVGDNSLLLLDGDRHKRQRKLLMPPFHGERLQAYGQIICEISEKVASQWTEGNSFIARSAMQDITLEVILQAVFGLYEGERYQQLKPLLAAMLDLTGSPLRSSILFFKFLQRDWGAWSPWRRMEQRKQEIYDLLQAEIDERRADREIPGNDILSLMLLARDENGEPMSDEELKDEMMTLLVAGHETTATALAWAFYWIHKLPEVREKLLQELDSLGENPDPMAIYQLPYLSAVCQETLRIYPIVPIAFFRLPRKPVEIMGRSFAPGTMLASCIYLVHHREDLYPQSKQFKPERFLERQYSPYEYLPFGGGNRRCLGYALAQLEMKLVLATILSRYQLALADNKPVKPQRRGLTIAPDSGVRMVLTGKRDRATRAIEPKPVKKEAVAQ</sequence>
<protein>
    <submittedName>
        <fullName evidence="6">Cytochrome P450</fullName>
    </submittedName>
</protein>
<organism evidence="6 7">
    <name type="scientific">Hydrococcus rivularis NIES-593</name>
    <dbReference type="NCBI Taxonomy" id="1921803"/>
    <lineage>
        <taxon>Bacteria</taxon>
        <taxon>Bacillati</taxon>
        <taxon>Cyanobacteriota</taxon>
        <taxon>Cyanophyceae</taxon>
        <taxon>Pleurocapsales</taxon>
        <taxon>Hydrococcaceae</taxon>
        <taxon>Hydrococcus</taxon>
    </lineage>
</organism>
<dbReference type="AlphaFoldDB" id="A0A1U7HKJ1"/>
<dbReference type="InterPro" id="IPR001128">
    <property type="entry name" value="Cyt_P450"/>
</dbReference>
<reference evidence="6 7" key="1">
    <citation type="submission" date="2016-11" db="EMBL/GenBank/DDBJ databases">
        <title>Draft Genome Sequences of Nine Cyanobacterial Strains from Diverse Habitats.</title>
        <authorList>
            <person name="Zhu T."/>
            <person name="Hou S."/>
            <person name="Lu X."/>
            <person name="Hess W.R."/>
        </authorList>
    </citation>
    <scope>NUCLEOTIDE SEQUENCE [LARGE SCALE GENOMIC DNA]</scope>
    <source>
        <strain evidence="6 7">NIES-593</strain>
    </source>
</reference>
<comment type="similarity">
    <text evidence="2 4">Belongs to the cytochrome P450 family.</text>
</comment>
<comment type="caution">
    <text evidence="6">The sequence shown here is derived from an EMBL/GenBank/DDBJ whole genome shotgun (WGS) entry which is preliminary data.</text>
</comment>
<dbReference type="InterPro" id="IPR017972">
    <property type="entry name" value="Cyt_P450_CS"/>
</dbReference>
<dbReference type="GO" id="GO:0020037">
    <property type="term" value="F:heme binding"/>
    <property type="evidence" value="ECO:0007669"/>
    <property type="project" value="InterPro"/>
</dbReference>
<evidence type="ECO:0000256" key="5">
    <source>
        <dbReference type="SAM" id="MobiDB-lite"/>
    </source>
</evidence>
<dbReference type="GO" id="GO:0004497">
    <property type="term" value="F:monooxygenase activity"/>
    <property type="evidence" value="ECO:0007669"/>
    <property type="project" value="UniProtKB-KW"/>
</dbReference>
<dbReference type="PRINTS" id="PR00463">
    <property type="entry name" value="EP450I"/>
</dbReference>
<proteinExistence type="inferred from homology"/>
<dbReference type="SUPFAM" id="SSF48264">
    <property type="entry name" value="Cytochrome P450"/>
    <property type="match status" value="1"/>
</dbReference>
<keyword evidence="4" id="KW-0560">Oxidoreductase</keyword>
<dbReference type="InterPro" id="IPR036396">
    <property type="entry name" value="Cyt_P450_sf"/>
</dbReference>
<dbReference type="GO" id="GO:0005506">
    <property type="term" value="F:iron ion binding"/>
    <property type="evidence" value="ECO:0007669"/>
    <property type="project" value="InterPro"/>
</dbReference>
<dbReference type="Proteomes" id="UP000186868">
    <property type="component" value="Unassembled WGS sequence"/>
</dbReference>
<comment type="cofactor">
    <cofactor evidence="1 3">
        <name>heme</name>
        <dbReference type="ChEBI" id="CHEBI:30413"/>
    </cofactor>
</comment>
<dbReference type="CDD" id="cd11053">
    <property type="entry name" value="CYP110-like"/>
    <property type="match status" value="1"/>
</dbReference>
<keyword evidence="7" id="KW-1185">Reference proteome</keyword>
<feature type="region of interest" description="Disordered" evidence="5">
    <location>
        <begin position="448"/>
        <end position="467"/>
    </location>
</feature>
<keyword evidence="3 4" id="KW-0408">Iron</keyword>
<evidence type="ECO:0000313" key="7">
    <source>
        <dbReference type="Proteomes" id="UP000186868"/>
    </source>
</evidence>
<dbReference type="PANTHER" id="PTHR24305:SF166">
    <property type="entry name" value="CYTOCHROME P450 12A4, MITOCHONDRIAL-RELATED"/>
    <property type="match status" value="1"/>
</dbReference>
<dbReference type="Pfam" id="PF00067">
    <property type="entry name" value="p450"/>
    <property type="match status" value="1"/>
</dbReference>
<dbReference type="GO" id="GO:0016705">
    <property type="term" value="F:oxidoreductase activity, acting on paired donors, with incorporation or reduction of molecular oxygen"/>
    <property type="evidence" value="ECO:0007669"/>
    <property type="project" value="InterPro"/>
</dbReference>
<dbReference type="PANTHER" id="PTHR24305">
    <property type="entry name" value="CYTOCHROME P450"/>
    <property type="match status" value="1"/>
</dbReference>
<name>A0A1U7HKJ1_9CYAN</name>
<keyword evidence="4" id="KW-0503">Monooxygenase</keyword>
<keyword evidence="3 4" id="KW-0479">Metal-binding</keyword>
<dbReference type="PROSITE" id="PS00086">
    <property type="entry name" value="CYTOCHROME_P450"/>
    <property type="match status" value="1"/>
</dbReference>
<evidence type="ECO:0000256" key="3">
    <source>
        <dbReference type="PIRSR" id="PIRSR602401-1"/>
    </source>
</evidence>
<dbReference type="PRINTS" id="PR00385">
    <property type="entry name" value="P450"/>
</dbReference>